<comment type="similarity">
    <text evidence="6">Belongs to the methyltransferase superfamily. tRNA (adenine-N(6)-)-methyltransferase family.</text>
</comment>
<evidence type="ECO:0000259" key="7">
    <source>
        <dbReference type="Pfam" id="PF05175"/>
    </source>
</evidence>
<accession>A0A1X1EX93</accession>
<evidence type="ECO:0000256" key="2">
    <source>
        <dbReference type="ARBA" id="ARBA00022603"/>
    </source>
</evidence>
<dbReference type="Gene3D" id="3.40.50.150">
    <property type="entry name" value="Vaccinia Virus protein VP39"/>
    <property type="match status" value="1"/>
</dbReference>
<dbReference type="PANTHER" id="PTHR47739:SF1">
    <property type="entry name" value="TRNA1(VAL) (ADENINE(37)-N6)-METHYLTRANSFERASE"/>
    <property type="match status" value="1"/>
</dbReference>
<dbReference type="GO" id="GO:0005737">
    <property type="term" value="C:cytoplasm"/>
    <property type="evidence" value="ECO:0007669"/>
    <property type="project" value="UniProtKB-SubCell"/>
</dbReference>
<keyword evidence="4 6" id="KW-0949">S-adenosyl-L-methionine</keyword>
<dbReference type="OrthoDB" id="5383291at2"/>
<keyword evidence="1 6" id="KW-0963">Cytoplasm</keyword>
<sequence length="249" mass="27812">MTETTPHPRPQLQKNGFTFKRFFIAHDRCAMKVGTDGILLGAWAPVAGVRRVLDIGSGSGLIALMIAQRTPDEVHIDAVELDADAAGQAQENVQASPWPSRVTVHHADITDWAEDCEQRYSLIVSNPPYFAPGVACATPQRAAARSTDSLDHQTLLRCAAQLIEEEGFFCVVLPESLGQGMIDQAQQDGWHLRFRYDVAEYAQRPPHRVLLGFSPSAGEHLMERLAIRDENTQYSEDWCSLTRDFYLFM</sequence>
<evidence type="ECO:0000313" key="9">
    <source>
        <dbReference type="Proteomes" id="UP000193749"/>
    </source>
</evidence>
<dbReference type="InterPro" id="IPR022882">
    <property type="entry name" value="tRNA_adenine-N6_MeTrfase"/>
</dbReference>
<evidence type="ECO:0000256" key="6">
    <source>
        <dbReference type="HAMAP-Rule" id="MF_01872"/>
    </source>
</evidence>
<keyword evidence="3 6" id="KW-0808">Transferase</keyword>
<proteinExistence type="inferred from homology"/>
<protein>
    <recommendedName>
        <fullName evidence="6">tRNA1(Val) (adenine(37)-N6)-methyltransferase</fullName>
        <ecNumber evidence="6">2.1.1.223</ecNumber>
    </recommendedName>
    <alternativeName>
        <fullName evidence="6">tRNA m6A37 methyltransferase</fullName>
    </alternativeName>
</protein>
<comment type="catalytic activity">
    <reaction evidence="6">
        <text>adenosine(37) in tRNA1(Val) + S-adenosyl-L-methionine = N(6)-methyladenosine(37) in tRNA1(Val) + S-adenosyl-L-homocysteine + H(+)</text>
        <dbReference type="Rhea" id="RHEA:43160"/>
        <dbReference type="Rhea" id="RHEA-COMP:10369"/>
        <dbReference type="Rhea" id="RHEA-COMP:10370"/>
        <dbReference type="ChEBI" id="CHEBI:15378"/>
        <dbReference type="ChEBI" id="CHEBI:57856"/>
        <dbReference type="ChEBI" id="CHEBI:59789"/>
        <dbReference type="ChEBI" id="CHEBI:74411"/>
        <dbReference type="ChEBI" id="CHEBI:74449"/>
        <dbReference type="EC" id="2.1.1.223"/>
    </reaction>
</comment>
<evidence type="ECO:0000256" key="4">
    <source>
        <dbReference type="ARBA" id="ARBA00022691"/>
    </source>
</evidence>
<dbReference type="GO" id="GO:0016430">
    <property type="term" value="F:tRNA (adenine-N6)-methyltransferase activity"/>
    <property type="evidence" value="ECO:0007669"/>
    <property type="project" value="UniProtKB-UniRule"/>
</dbReference>
<comment type="function">
    <text evidence="6">Specifically methylates the adenine in position 37 of tRNA(1)(Val) (anticodon cmo5UAC).</text>
</comment>
<dbReference type="InterPro" id="IPR007848">
    <property type="entry name" value="Small_mtfrase_dom"/>
</dbReference>
<dbReference type="NCBIfam" id="NF047853">
    <property type="entry name" value="tRm6a37MtseTrmN"/>
    <property type="match status" value="1"/>
</dbReference>
<dbReference type="GO" id="GO:0003676">
    <property type="term" value="F:nucleic acid binding"/>
    <property type="evidence" value="ECO:0007669"/>
    <property type="project" value="InterPro"/>
</dbReference>
<evidence type="ECO:0000313" key="8">
    <source>
        <dbReference type="EMBL" id="ORM94534.1"/>
    </source>
</evidence>
<dbReference type="GO" id="GO:0008033">
    <property type="term" value="P:tRNA processing"/>
    <property type="evidence" value="ECO:0007669"/>
    <property type="project" value="UniProtKB-UniRule"/>
</dbReference>
<comment type="subcellular location">
    <subcellularLocation>
        <location evidence="6">Cytoplasm</location>
    </subcellularLocation>
</comment>
<dbReference type="SUPFAM" id="SSF53335">
    <property type="entry name" value="S-adenosyl-L-methionine-dependent methyltransferases"/>
    <property type="match status" value="1"/>
</dbReference>
<keyword evidence="2 6" id="KW-0489">Methyltransferase</keyword>
<keyword evidence="5 6" id="KW-0819">tRNA processing</keyword>
<comment type="caution">
    <text evidence="8">The sequence shown here is derived from an EMBL/GenBank/DDBJ whole genome shotgun (WGS) entry which is preliminary data.</text>
</comment>
<evidence type="ECO:0000256" key="5">
    <source>
        <dbReference type="ARBA" id="ARBA00022694"/>
    </source>
</evidence>
<name>A0A1X1EX93_PANCY</name>
<organism evidence="8 9">
    <name type="scientific">Pantoea cypripedii</name>
    <name type="common">Pectobacterium cypripedii</name>
    <name type="synonym">Erwinia cypripedii</name>
    <dbReference type="NCBI Taxonomy" id="55209"/>
    <lineage>
        <taxon>Bacteria</taxon>
        <taxon>Pseudomonadati</taxon>
        <taxon>Pseudomonadota</taxon>
        <taxon>Gammaproteobacteria</taxon>
        <taxon>Enterobacterales</taxon>
        <taxon>Erwiniaceae</taxon>
        <taxon>Pantoea</taxon>
    </lineage>
</organism>
<dbReference type="AlphaFoldDB" id="A0A1X1EX93"/>
<dbReference type="EC" id="2.1.1.223" evidence="6"/>
<reference evidence="8 9" key="1">
    <citation type="journal article" date="2017" name="Antonie Van Leeuwenhoek">
        <title>Phylogenomic resolution of the bacterial genus Pantoea and its relationship with Erwinia and Tatumella.</title>
        <authorList>
            <person name="Palmer M."/>
            <person name="Steenkamp E.T."/>
            <person name="Coetzee M.P."/>
            <person name="Chan W.Y."/>
            <person name="van Zyl E."/>
            <person name="De Maayer P."/>
            <person name="Coutinho T.A."/>
            <person name="Blom J."/>
            <person name="Smits T.H."/>
            <person name="Duffy B."/>
            <person name="Venter S.N."/>
        </authorList>
    </citation>
    <scope>NUCLEOTIDE SEQUENCE [LARGE SCALE GENOMIC DNA]</scope>
    <source>
        <strain evidence="8 9">LMG 2657</strain>
    </source>
</reference>
<dbReference type="InterPro" id="IPR002052">
    <property type="entry name" value="DNA_methylase_N6_adenine_CS"/>
</dbReference>
<dbReference type="PANTHER" id="PTHR47739">
    <property type="entry name" value="TRNA1(VAL) (ADENINE(37)-N6)-METHYLTRANSFERASE"/>
    <property type="match status" value="1"/>
</dbReference>
<dbReference type="Pfam" id="PF05175">
    <property type="entry name" value="MTS"/>
    <property type="match status" value="1"/>
</dbReference>
<dbReference type="InterPro" id="IPR050210">
    <property type="entry name" value="tRNA_Adenine-N(6)_MTase"/>
</dbReference>
<dbReference type="RefSeq" id="WP_084876358.1">
    <property type="nucleotide sequence ID" value="NZ_JAGGMY010000001.1"/>
</dbReference>
<evidence type="ECO:0000256" key="3">
    <source>
        <dbReference type="ARBA" id="ARBA00022679"/>
    </source>
</evidence>
<dbReference type="HAMAP" id="MF_01872">
    <property type="entry name" value="tRNA_methyltr_YfiC"/>
    <property type="match status" value="1"/>
</dbReference>
<dbReference type="CDD" id="cd02440">
    <property type="entry name" value="AdoMet_MTases"/>
    <property type="match status" value="1"/>
</dbReference>
<gene>
    <name evidence="8" type="ORF">HA50_14705</name>
</gene>
<feature type="domain" description="Methyltransferase small" evidence="7">
    <location>
        <begin position="49"/>
        <end position="134"/>
    </location>
</feature>
<dbReference type="STRING" id="55209.HA50_14705"/>
<dbReference type="Proteomes" id="UP000193749">
    <property type="component" value="Unassembled WGS sequence"/>
</dbReference>
<dbReference type="InterPro" id="IPR029063">
    <property type="entry name" value="SAM-dependent_MTases_sf"/>
</dbReference>
<dbReference type="EMBL" id="MLJI01000001">
    <property type="protein sequence ID" value="ORM94534.1"/>
    <property type="molecule type" value="Genomic_DNA"/>
</dbReference>
<keyword evidence="9" id="KW-1185">Reference proteome</keyword>
<dbReference type="GO" id="GO:0032259">
    <property type="term" value="P:methylation"/>
    <property type="evidence" value="ECO:0007669"/>
    <property type="project" value="UniProtKB-KW"/>
</dbReference>
<dbReference type="PROSITE" id="PS00092">
    <property type="entry name" value="N6_MTASE"/>
    <property type="match status" value="1"/>
</dbReference>
<evidence type="ECO:0000256" key="1">
    <source>
        <dbReference type="ARBA" id="ARBA00022490"/>
    </source>
</evidence>